<proteinExistence type="predicted"/>
<dbReference type="Gene3D" id="3.40.30.10">
    <property type="entry name" value="Glutaredoxin"/>
    <property type="match status" value="1"/>
</dbReference>
<dbReference type="InterPro" id="IPR036249">
    <property type="entry name" value="Thioredoxin-like_sf"/>
</dbReference>
<dbReference type="GO" id="GO:0005788">
    <property type="term" value="C:endoplasmic reticulum lumen"/>
    <property type="evidence" value="ECO:0007669"/>
    <property type="project" value="TreeGrafter"/>
</dbReference>
<feature type="domain" description="Thioredoxin" evidence="2">
    <location>
        <begin position="25"/>
        <end position="137"/>
    </location>
</feature>
<dbReference type="GO" id="GO:0015035">
    <property type="term" value="F:protein-disulfide reductase activity"/>
    <property type="evidence" value="ECO:0007669"/>
    <property type="project" value="TreeGrafter"/>
</dbReference>
<dbReference type="GO" id="GO:0034976">
    <property type="term" value="P:response to endoplasmic reticulum stress"/>
    <property type="evidence" value="ECO:0007669"/>
    <property type="project" value="TreeGrafter"/>
</dbReference>
<accession>A0A6C0EDD3</accession>
<keyword evidence="1" id="KW-0472">Membrane</keyword>
<evidence type="ECO:0000313" key="3">
    <source>
        <dbReference type="EMBL" id="QHT26742.1"/>
    </source>
</evidence>
<dbReference type="Pfam" id="PF00085">
    <property type="entry name" value="Thioredoxin"/>
    <property type="match status" value="1"/>
</dbReference>
<organism evidence="3">
    <name type="scientific">viral metagenome</name>
    <dbReference type="NCBI Taxonomy" id="1070528"/>
    <lineage>
        <taxon>unclassified sequences</taxon>
        <taxon>metagenomes</taxon>
        <taxon>organismal metagenomes</taxon>
    </lineage>
</organism>
<feature type="transmembrane region" description="Helical" evidence="1">
    <location>
        <begin position="9"/>
        <end position="27"/>
    </location>
</feature>
<evidence type="ECO:0000259" key="2">
    <source>
        <dbReference type="PROSITE" id="PS51352"/>
    </source>
</evidence>
<dbReference type="PANTHER" id="PTHR45815">
    <property type="entry name" value="PROTEIN DISULFIDE-ISOMERASE A6"/>
    <property type="match status" value="1"/>
</dbReference>
<evidence type="ECO:0000256" key="1">
    <source>
        <dbReference type="SAM" id="Phobius"/>
    </source>
</evidence>
<name>A0A6C0EDD3_9ZZZZ</name>
<keyword evidence="1" id="KW-0812">Transmembrane</keyword>
<sequence length="137" mass="16676">MINHLIENYWFWLSITLFFVFIIYLNYNIYDTNYSDCNVHVDGKRVQHSRKDCNVYLFYAEWCPHCKHFMPEWNKFTNMVDSSKINVKMINDCEDSELCKKYKIDRFPTIIFENNDKYDIYNGNLKATDLNSYLLNM</sequence>
<dbReference type="PANTHER" id="PTHR45815:SF3">
    <property type="entry name" value="PROTEIN DISULFIDE-ISOMERASE A6"/>
    <property type="match status" value="1"/>
</dbReference>
<dbReference type="AlphaFoldDB" id="A0A6C0EDD3"/>
<dbReference type="PROSITE" id="PS51352">
    <property type="entry name" value="THIOREDOXIN_2"/>
    <property type="match status" value="1"/>
</dbReference>
<dbReference type="SUPFAM" id="SSF52833">
    <property type="entry name" value="Thioredoxin-like"/>
    <property type="match status" value="1"/>
</dbReference>
<dbReference type="InterPro" id="IPR013766">
    <property type="entry name" value="Thioredoxin_domain"/>
</dbReference>
<protein>
    <recommendedName>
        <fullName evidence="2">Thioredoxin domain-containing protein</fullName>
    </recommendedName>
</protein>
<keyword evidence="1" id="KW-1133">Transmembrane helix</keyword>
<dbReference type="EMBL" id="MN739801">
    <property type="protein sequence ID" value="QHT26742.1"/>
    <property type="molecule type" value="Genomic_DNA"/>
</dbReference>
<reference evidence="3" key="1">
    <citation type="journal article" date="2020" name="Nature">
        <title>Giant virus diversity and host interactions through global metagenomics.</title>
        <authorList>
            <person name="Schulz F."/>
            <person name="Roux S."/>
            <person name="Paez-Espino D."/>
            <person name="Jungbluth S."/>
            <person name="Walsh D.A."/>
            <person name="Denef V.J."/>
            <person name="McMahon K.D."/>
            <person name="Konstantinidis K.T."/>
            <person name="Eloe-Fadrosh E.A."/>
            <person name="Kyrpides N.C."/>
            <person name="Woyke T."/>
        </authorList>
    </citation>
    <scope>NUCLEOTIDE SEQUENCE</scope>
    <source>
        <strain evidence="3">GVMAG-M-3300023179-2</strain>
    </source>
</reference>
<dbReference type="CDD" id="cd02961">
    <property type="entry name" value="PDI_a_family"/>
    <property type="match status" value="1"/>
</dbReference>